<accession>A0A914EH95</accession>
<proteinExistence type="predicted"/>
<dbReference type="AlphaFoldDB" id="A0A914EH95"/>
<evidence type="ECO:0000313" key="2">
    <source>
        <dbReference type="WBParaSite" id="ACRNAN_scaffold834.g28546.t1"/>
    </source>
</evidence>
<keyword evidence="1" id="KW-1185">Reference proteome</keyword>
<dbReference type="Proteomes" id="UP000887540">
    <property type="component" value="Unplaced"/>
</dbReference>
<evidence type="ECO:0000313" key="1">
    <source>
        <dbReference type="Proteomes" id="UP000887540"/>
    </source>
</evidence>
<reference evidence="2" key="1">
    <citation type="submission" date="2022-11" db="UniProtKB">
        <authorList>
            <consortium name="WormBaseParasite"/>
        </authorList>
    </citation>
    <scope>IDENTIFICATION</scope>
</reference>
<protein>
    <submittedName>
        <fullName evidence="2">Uncharacterized protein</fullName>
    </submittedName>
</protein>
<organism evidence="1 2">
    <name type="scientific">Acrobeloides nanus</name>
    <dbReference type="NCBI Taxonomy" id="290746"/>
    <lineage>
        <taxon>Eukaryota</taxon>
        <taxon>Metazoa</taxon>
        <taxon>Ecdysozoa</taxon>
        <taxon>Nematoda</taxon>
        <taxon>Chromadorea</taxon>
        <taxon>Rhabditida</taxon>
        <taxon>Tylenchina</taxon>
        <taxon>Cephalobomorpha</taxon>
        <taxon>Cephaloboidea</taxon>
        <taxon>Cephalobidae</taxon>
        <taxon>Acrobeloides</taxon>
    </lineage>
</organism>
<dbReference type="WBParaSite" id="ACRNAN_scaffold834.g28546.t1">
    <property type="protein sequence ID" value="ACRNAN_scaffold834.g28546.t1"/>
    <property type="gene ID" value="ACRNAN_scaffold834.g28546"/>
</dbReference>
<sequence length="89" mass="10227">MSKKKREAIVALQKDIRQKTSKNCLKFPSGRSKTCSKGSRDWINQRQTPKWPSALHALRRTYRKSKKDPGIKKRELSRELGIADGSVCQ</sequence>
<name>A0A914EH95_9BILA</name>